<dbReference type="EMBL" id="JAVDNV010000007">
    <property type="protein sequence ID" value="MDQ2309644.1"/>
    <property type="molecule type" value="Genomic_DNA"/>
</dbReference>
<feature type="compositionally biased region" description="Polar residues" evidence="1">
    <location>
        <begin position="48"/>
        <end position="68"/>
    </location>
</feature>
<feature type="region of interest" description="Disordered" evidence="1">
    <location>
        <begin position="48"/>
        <end position="103"/>
    </location>
</feature>
<dbReference type="EMBL" id="ABLOKC030000091">
    <property type="protein sequence ID" value="EML1474782.1"/>
    <property type="molecule type" value="Genomic_DNA"/>
</dbReference>
<comment type="caution">
    <text evidence="2">The sequence shown here is derived from an EMBL/GenBank/DDBJ whole genome shotgun (WGS) entry which is preliminary data.</text>
</comment>
<accession>A0AAI9GMD4</accession>
<evidence type="ECO:0000256" key="1">
    <source>
        <dbReference type="SAM" id="MobiDB-lite"/>
    </source>
</evidence>
<feature type="compositionally biased region" description="Gly residues" evidence="1">
    <location>
        <begin position="82"/>
        <end position="93"/>
    </location>
</feature>
<evidence type="ECO:0000313" key="2">
    <source>
        <dbReference type="EMBL" id="EML1474782.1"/>
    </source>
</evidence>
<reference evidence="3" key="1">
    <citation type="submission" date="2023-08" db="EMBL/GenBank/DDBJ databases">
        <title>WGS of pathogenic bacterial species, Los Angeles County Public Health Laboratories.</title>
        <authorList>
            <person name="Garrigues J.M."/>
            <person name="Green N.M."/>
        </authorList>
    </citation>
    <scope>NUCLEOTIDE SEQUENCE</scope>
    <source>
        <strain evidence="3">LACPHL-BACT-2023-00068</strain>
    </source>
</reference>
<sequence length="200" mass="21357">MLEKLSPSDQQYVMSVAMNGGRADAVAQLTPEQRAAYDYIVQQDKQGSFQLLPAQQSSSGDKPASTPNIGKDLSDADKAEIGGAGSGSPGGWGPEDEEKGRNQANVEAAKKDVERLGYDSNKVSHIFADKHQMNGLIKEFGSPEAALKEMHKAAQSVVKEPGAYQTGSWVTVRVGNSNVSVKGVVINGEFRISTATMRPF</sequence>
<gene>
    <name evidence="2" type="ORF">QEG54_005651</name>
    <name evidence="3" type="ORF">RBJ30_11105</name>
</gene>
<evidence type="ECO:0000313" key="3">
    <source>
        <dbReference type="EMBL" id="MDQ2309644.1"/>
    </source>
</evidence>
<name>A0AAI9GMD4_PLUGE</name>
<organism evidence="2">
    <name type="scientific">Pluralibacter gergoviae</name>
    <name type="common">Enterobacter gergoviae</name>
    <dbReference type="NCBI Taxonomy" id="61647"/>
    <lineage>
        <taxon>Bacteria</taxon>
        <taxon>Pseudomonadati</taxon>
        <taxon>Pseudomonadota</taxon>
        <taxon>Gammaproteobacteria</taxon>
        <taxon>Enterobacterales</taxon>
        <taxon>Enterobacteriaceae</taxon>
        <taxon>Pluralibacter</taxon>
    </lineage>
</organism>
<proteinExistence type="predicted"/>
<reference evidence="2" key="2">
    <citation type="submission" date="2024-02" db="EMBL/GenBank/DDBJ databases">
        <authorList>
            <consortium name="Clinical and Environmental Microbiology Branch: Whole genome sequencing antimicrobial resistance pathogens in the healthcare setting"/>
        </authorList>
    </citation>
    <scope>NUCLEOTIDE SEQUENCE</scope>
    <source>
        <strain evidence="2">2021DK-00143</strain>
    </source>
</reference>
<dbReference type="Proteomes" id="UP001236270">
    <property type="component" value="Unassembled WGS sequence"/>
</dbReference>
<dbReference type="GeneID" id="61383234"/>
<protein>
    <submittedName>
        <fullName evidence="2">Uncharacterized protein</fullName>
    </submittedName>
</protein>
<dbReference type="RefSeq" id="WP_146144429.1">
    <property type="nucleotide sequence ID" value="NZ_CBCSIS010000062.1"/>
</dbReference>
<dbReference type="AlphaFoldDB" id="A0AAI9GMD4"/>